<dbReference type="InterPro" id="IPR002725">
    <property type="entry name" value="YgjP-like_metallopeptidase"/>
</dbReference>
<proteinExistence type="predicted"/>
<organism evidence="2">
    <name type="scientific">bioreactor metagenome</name>
    <dbReference type="NCBI Taxonomy" id="1076179"/>
    <lineage>
        <taxon>unclassified sequences</taxon>
        <taxon>metagenomes</taxon>
        <taxon>ecological metagenomes</taxon>
    </lineage>
</organism>
<sequence>MRIDGEDFSALCGLLSALALFSPLWYLSGMEAYTLIRSRRKTLALEITKDCKLLVRAPLRCSEETIRAFVARNQGWIARSADKVRQRAAEAGPPPTEEELAALKALARNLLPEKVARYAAAMGLSPTGIKITSAQKRYGSCSAKNSLCFSCYLMRSPDEAIDAVVVHELAHIRHKNHGPQFYALVERYLPDYRARKKLLK</sequence>
<dbReference type="AlphaFoldDB" id="A0A644ZI95"/>
<dbReference type="PANTHER" id="PTHR30399">
    <property type="entry name" value="UNCHARACTERIZED PROTEIN YGJP"/>
    <property type="match status" value="1"/>
</dbReference>
<dbReference type="CDD" id="cd07344">
    <property type="entry name" value="M48_yhfN_like"/>
    <property type="match status" value="1"/>
</dbReference>
<evidence type="ECO:0000313" key="2">
    <source>
        <dbReference type="EMBL" id="MPM40615.1"/>
    </source>
</evidence>
<gene>
    <name evidence="2" type="ORF">SDC9_87259</name>
</gene>
<dbReference type="Pfam" id="PF01863">
    <property type="entry name" value="YgjP-like"/>
    <property type="match status" value="2"/>
</dbReference>
<dbReference type="EMBL" id="VSSQ01009065">
    <property type="protein sequence ID" value="MPM40615.1"/>
    <property type="molecule type" value="Genomic_DNA"/>
</dbReference>
<feature type="domain" description="YgjP-like metallopeptidase" evidence="1">
    <location>
        <begin position="41"/>
        <end position="91"/>
    </location>
</feature>
<name>A0A644ZI95_9ZZZZ</name>
<dbReference type="PANTHER" id="PTHR30399:SF1">
    <property type="entry name" value="UTP PYROPHOSPHATASE"/>
    <property type="match status" value="1"/>
</dbReference>
<evidence type="ECO:0000259" key="1">
    <source>
        <dbReference type="Pfam" id="PF01863"/>
    </source>
</evidence>
<feature type="domain" description="YgjP-like metallopeptidase" evidence="1">
    <location>
        <begin position="102"/>
        <end position="200"/>
    </location>
</feature>
<accession>A0A644ZI95</accession>
<comment type="caution">
    <text evidence="2">The sequence shown here is derived from an EMBL/GenBank/DDBJ whole genome shotgun (WGS) entry which is preliminary data.</text>
</comment>
<dbReference type="InterPro" id="IPR053136">
    <property type="entry name" value="UTP_pyrophosphatase-like"/>
</dbReference>
<reference evidence="2" key="1">
    <citation type="submission" date="2019-08" db="EMBL/GenBank/DDBJ databases">
        <authorList>
            <person name="Kucharzyk K."/>
            <person name="Murdoch R.W."/>
            <person name="Higgins S."/>
            <person name="Loffler F."/>
        </authorList>
    </citation>
    <scope>NUCLEOTIDE SEQUENCE</scope>
</reference>
<protein>
    <recommendedName>
        <fullName evidence="1">YgjP-like metallopeptidase domain-containing protein</fullName>
    </recommendedName>
</protein>
<dbReference type="Gene3D" id="3.30.2010.10">
    <property type="entry name" value="Metalloproteases ('zincins'), catalytic domain"/>
    <property type="match status" value="1"/>
</dbReference>